<feature type="compositionally biased region" description="Low complexity" evidence="3">
    <location>
        <begin position="407"/>
        <end position="427"/>
    </location>
</feature>
<name>A0A8X6UDQ1_NEPPI</name>
<sequence length="1171" mass="131688">MADVFSTEDYEDCGNESSENESSSADIDLDDLAETHILFNCDNEDLIDPDIEDSDMAHKPGVKEPEIFVAEDLLVNPDDLLPPVVKLEKYANSDIVFNRQVVVRNLLETLRMVHENKDDVANVINVLCSISEDYDPTVRTELMVHLPHIAAFCKEVNLNYVIEKYMVPMLITYLGDENNAVRKAAHSAMLTVIEQGLLDKEAVVEKVCPLVLHLTDSIHPEDLRTESIVLMSKLVCQMGKKAIEDLFLEPLFHLLDEQSNNIRKACASTFGDICTAVGREATEEIFLPKFYLLCKDQAWCVRKACTENFMPLSFCVSKEIRRKELSSLYMTLLSDSSRWVRLTAYQALGAFISTFAEPDRTGLYYGKDGILTIVDVPNALVLSSSHEEPNTTSSTNEVLCNGKIEDSSNLSSDDSSSSLDRTNSSTSCDSVVPECNNGTNSSASDVPGDLCHVGNNQTVIEASSSTMTTPGGDRSLAADDITNDSSDGSSNCDPMQLTINNLNSGDNWTSFDSSDNKIVQNGECRNLSEEAVTIQKYLKMGNMENDFDDDNLTEEEKEFKKLWLEAMHSCDEAINGVLSYREMNGTIAMPIDLDQDLVQRMKPDDKSALLNSIVESQELNISSSAAFSGSANNEAIPLISFYNSIRENSKISSTENSDNNEALSNCVQHSTGDLGDTGVDSISNSMRNLSINAQELNNTPNENSLDNDLKESLELKVNNESAFNYFQYWREPLPEIDINTVANCLNDSPGEQLFNNYFVYDANTRRLIEESKGTWWWYEADYASKQKSFLSDGSMLREMRLSDNEAYENKGEPPPAELSPHDQDIVPPELLSLYLKMTDGSNSATDTEIARHCAYSLPAVALTLGRQFWPCLKHTFDVLMSDLPSFVMMWKVRRTLAFSMHQLAVILGPEITSRDLLPVFSRLISDLDEVRIGILQNLCEFLKVIQPEERKQFLPSLPKFLVSVNDHDSNIRNWRFRLILAEQLVLIASLYEPQEVRDHLVPLSFTLIRDKICEVRLAAVRVVAATMKRLSDHPTPIYTKAVLSELTEKFVHSLKWLHRQLYVYICQQMVLEKALSPDQFAEDALPQLLYLCWDRVPNVRIAIARCLVVVIWPMDVFSNPKSPHRELLLQTIHTLQSDMDADVRYYANMVSTHECSCLQNGEFTNVVEPFV</sequence>
<keyword evidence="1" id="KW-0677">Repeat</keyword>
<feature type="region of interest" description="Disordered" evidence="3">
    <location>
        <begin position="1"/>
        <end position="25"/>
    </location>
</feature>
<keyword evidence="5" id="KW-1185">Reference proteome</keyword>
<accession>A0A8X6UDQ1</accession>
<dbReference type="AlphaFoldDB" id="A0A8X6UDQ1"/>
<dbReference type="GO" id="GO:0005737">
    <property type="term" value="C:cytoplasm"/>
    <property type="evidence" value="ECO:0007669"/>
    <property type="project" value="TreeGrafter"/>
</dbReference>
<reference evidence="4" key="1">
    <citation type="submission" date="2020-08" db="EMBL/GenBank/DDBJ databases">
        <title>Multicomponent nature underlies the extraordinary mechanical properties of spider dragline silk.</title>
        <authorList>
            <person name="Kono N."/>
            <person name="Nakamura H."/>
            <person name="Mori M."/>
            <person name="Yoshida Y."/>
            <person name="Ohtoshi R."/>
            <person name="Malay A.D."/>
            <person name="Moran D.A.P."/>
            <person name="Tomita M."/>
            <person name="Numata K."/>
            <person name="Arakawa K."/>
        </authorList>
    </citation>
    <scope>NUCLEOTIDE SEQUENCE</scope>
</reference>
<comment type="caution">
    <text evidence="4">The sequence shown here is derived from an EMBL/GenBank/DDBJ whole genome shotgun (WGS) entry which is preliminary data.</text>
</comment>
<dbReference type="SUPFAM" id="SSF48371">
    <property type="entry name" value="ARM repeat"/>
    <property type="match status" value="1"/>
</dbReference>
<evidence type="ECO:0008006" key="6">
    <source>
        <dbReference type="Google" id="ProtNLM"/>
    </source>
</evidence>
<protein>
    <recommendedName>
        <fullName evidence="6">Serine/threonine-protein phosphatase 4 regulatory subunit 1</fullName>
    </recommendedName>
</protein>
<dbReference type="PANTHER" id="PTHR10648">
    <property type="entry name" value="SERINE/THREONINE-PROTEIN PHOSPHATASE PP2A 65 KDA REGULATORY SUBUNIT"/>
    <property type="match status" value="1"/>
</dbReference>
<dbReference type="InterPro" id="IPR021133">
    <property type="entry name" value="HEAT_type_2"/>
</dbReference>
<evidence type="ECO:0000313" key="4">
    <source>
        <dbReference type="EMBL" id="GFU21325.1"/>
    </source>
</evidence>
<feature type="region of interest" description="Disordered" evidence="3">
    <location>
        <begin position="384"/>
        <end position="432"/>
    </location>
</feature>
<feature type="repeat" description="HEAT" evidence="2">
    <location>
        <begin position="247"/>
        <end position="284"/>
    </location>
</feature>
<evidence type="ECO:0000313" key="5">
    <source>
        <dbReference type="Proteomes" id="UP000887013"/>
    </source>
</evidence>
<dbReference type="InterPro" id="IPR051023">
    <property type="entry name" value="PP2A_Regulatory_Subunit_A"/>
</dbReference>
<evidence type="ECO:0000256" key="2">
    <source>
        <dbReference type="PROSITE-ProRule" id="PRU00103"/>
    </source>
</evidence>
<feature type="compositionally biased region" description="Low complexity" evidence="3">
    <location>
        <begin position="15"/>
        <end position="25"/>
    </location>
</feature>
<evidence type="ECO:0000256" key="1">
    <source>
        <dbReference type="ARBA" id="ARBA00022737"/>
    </source>
</evidence>
<dbReference type="OrthoDB" id="6424100at2759"/>
<evidence type="ECO:0000256" key="3">
    <source>
        <dbReference type="SAM" id="MobiDB-lite"/>
    </source>
</evidence>
<organism evidence="4 5">
    <name type="scientific">Nephila pilipes</name>
    <name type="common">Giant wood spider</name>
    <name type="synonym">Nephila maculata</name>
    <dbReference type="NCBI Taxonomy" id="299642"/>
    <lineage>
        <taxon>Eukaryota</taxon>
        <taxon>Metazoa</taxon>
        <taxon>Ecdysozoa</taxon>
        <taxon>Arthropoda</taxon>
        <taxon>Chelicerata</taxon>
        <taxon>Arachnida</taxon>
        <taxon>Araneae</taxon>
        <taxon>Araneomorphae</taxon>
        <taxon>Entelegynae</taxon>
        <taxon>Araneoidea</taxon>
        <taxon>Nephilidae</taxon>
        <taxon>Nephila</taxon>
    </lineage>
</organism>
<proteinExistence type="predicted"/>
<dbReference type="EMBL" id="BMAW01031490">
    <property type="protein sequence ID" value="GFU21325.1"/>
    <property type="molecule type" value="Genomic_DNA"/>
</dbReference>
<feature type="compositionally biased region" description="Acidic residues" evidence="3">
    <location>
        <begin position="1"/>
        <end position="14"/>
    </location>
</feature>
<dbReference type="InterPro" id="IPR011989">
    <property type="entry name" value="ARM-like"/>
</dbReference>
<dbReference type="InterPro" id="IPR016024">
    <property type="entry name" value="ARM-type_fold"/>
</dbReference>
<gene>
    <name evidence="4" type="primary">PPP4R1</name>
    <name evidence="4" type="ORF">NPIL_165281</name>
</gene>
<dbReference type="PROSITE" id="PS50077">
    <property type="entry name" value="HEAT_REPEAT"/>
    <property type="match status" value="1"/>
</dbReference>
<feature type="region of interest" description="Disordered" evidence="3">
    <location>
        <begin position="463"/>
        <end position="491"/>
    </location>
</feature>
<dbReference type="Proteomes" id="UP000887013">
    <property type="component" value="Unassembled WGS sequence"/>
</dbReference>
<dbReference type="PANTHER" id="PTHR10648:SF1">
    <property type="entry name" value="SERINE_THREONINE-PROTEIN PHOSPHATASE 4 REGULATORY SUBUNIT 1"/>
    <property type="match status" value="1"/>
</dbReference>
<dbReference type="GO" id="GO:0019888">
    <property type="term" value="F:protein phosphatase regulator activity"/>
    <property type="evidence" value="ECO:0007669"/>
    <property type="project" value="TreeGrafter"/>
</dbReference>
<dbReference type="Gene3D" id="1.25.10.10">
    <property type="entry name" value="Leucine-rich Repeat Variant"/>
    <property type="match status" value="2"/>
</dbReference>